<accession>A0AA51X5J5</accession>
<dbReference type="GO" id="GO:0005975">
    <property type="term" value="P:carbohydrate metabolic process"/>
    <property type="evidence" value="ECO:0007669"/>
    <property type="project" value="InterPro"/>
</dbReference>
<feature type="domain" description="Glycoside hydrolase family 2 catalytic" evidence="8">
    <location>
        <begin position="298"/>
        <end position="414"/>
    </location>
</feature>
<dbReference type="EC" id="3.2.1.25" evidence="3"/>
<dbReference type="InterPro" id="IPR013783">
    <property type="entry name" value="Ig-like_fold"/>
</dbReference>
<dbReference type="InterPro" id="IPR008979">
    <property type="entry name" value="Galactose-bd-like_sf"/>
</dbReference>
<sequence length="823" mass="93862">MAKPLNNGAWQLTISPAGGCQEPTDLCSNDERSFPSFTLDSIKPVSQLIKELELSEKYQNIDAFDWWFTTNVSSNTNHDIHLLKMNKLASVSEVWIDYNRILVSNNAFLNHLLPFSMVNDVCKISLCFRGLSTLLNQKMPRPRWKTKLVEQQQLRWLRTPLFGRIKSWTPPSVRMGLLGSIELIEELDIVDYQIATELKGSIGIVKFKAELATKNPHIDAKFTVGNLATDCKVISDKNTVSIIAELEVSEPKLWWPHTHGEATFYQSKVVVSNKITDKEIKLPNVSFRRVEIIQDNKNFEFLINDVPIFCRGACWTTNDILLGSEDEESLRKQLQLLRQSNANMVRIIGTTEYQSERFYQLCDELGILVWQDFMFANMDYPTDDENFLASITREAEQQLQRLSKYSSVVIYCGNSEVQQQVRMLGFDETFANNNWFDEVLPQLVKEHHSQAEYIPSTPFGGAMPFHLDEGVSHYYGIGAYQRPITECRNHNVKFAAETLGFSHIPCSSTLQEIFGGDLPVVHDPRWKNGTPRDSGTGWDFDDIRDFYFEALTGLSVNDLRYADHQRYLQISELISGEVITQVYNEWRSQANSNQGGLVWFFQDLKLGAGWGLIDANSQPKAAYFAAKRAWQSPRVLITDEQFKGLNAEVINESHNSLNGVLKIKVVDNHDQIIVDKELLLSIESNSRKVVNLDEVIGHFYDLSYVYRFGPLNHKVVHCAFVNNDELISESFYYPSNLPLSTTEADIDIVAEYDKAQQLTVTITSSKFIYGAKIEIKGFDPQDNYFNLMPDQAKTIRLNCISEANTVRGYLSAPAMNEAKRIKL</sequence>
<keyword evidence="4" id="KW-0732">Signal</keyword>
<evidence type="ECO:0000256" key="5">
    <source>
        <dbReference type="ARBA" id="ARBA00022801"/>
    </source>
</evidence>
<evidence type="ECO:0000259" key="8">
    <source>
        <dbReference type="Pfam" id="PF02836"/>
    </source>
</evidence>
<dbReference type="Pfam" id="PF02836">
    <property type="entry name" value="Glyco_hydro_2_C"/>
    <property type="match status" value="1"/>
</dbReference>
<dbReference type="PANTHER" id="PTHR43730">
    <property type="entry name" value="BETA-MANNOSIDASE"/>
    <property type="match status" value="1"/>
</dbReference>
<evidence type="ECO:0000256" key="6">
    <source>
        <dbReference type="ARBA" id="ARBA00023295"/>
    </source>
</evidence>
<dbReference type="Proteomes" id="UP001239782">
    <property type="component" value="Chromosome"/>
</dbReference>
<dbReference type="PANTHER" id="PTHR43730:SF1">
    <property type="entry name" value="BETA-MANNOSIDASE"/>
    <property type="match status" value="1"/>
</dbReference>
<evidence type="ECO:0000256" key="2">
    <source>
        <dbReference type="ARBA" id="ARBA00007401"/>
    </source>
</evidence>
<dbReference type="InterPro" id="IPR006103">
    <property type="entry name" value="Glyco_hydro_2_cat"/>
</dbReference>
<dbReference type="InterPro" id="IPR017853">
    <property type="entry name" value="GH"/>
</dbReference>
<evidence type="ECO:0000256" key="1">
    <source>
        <dbReference type="ARBA" id="ARBA00000829"/>
    </source>
</evidence>
<dbReference type="KEGG" id="plei:Q9312_13230"/>
<dbReference type="Gene3D" id="3.20.20.80">
    <property type="entry name" value="Glycosidases"/>
    <property type="match status" value="1"/>
</dbReference>
<name>A0AA51X5J5_9GAMM</name>
<reference evidence="9 10" key="1">
    <citation type="submission" date="2023-08" db="EMBL/GenBank/DDBJ databases">
        <title>Pleionea litopenaei sp. nov., isolated from stomach of juvenile Litopenaeus vannamei.</title>
        <authorList>
            <person name="Rho A.M."/>
            <person name="Hwang C.Y."/>
        </authorList>
    </citation>
    <scope>NUCLEOTIDE SEQUENCE [LARGE SCALE GENOMIC DNA]</scope>
    <source>
        <strain evidence="9 10">HL-JVS1</strain>
    </source>
</reference>
<dbReference type="RefSeq" id="WP_309201334.1">
    <property type="nucleotide sequence ID" value="NZ_CP133548.1"/>
</dbReference>
<dbReference type="Gene3D" id="2.60.120.260">
    <property type="entry name" value="Galactose-binding domain-like"/>
    <property type="match status" value="1"/>
</dbReference>
<dbReference type="AlphaFoldDB" id="A0AA51X5J5"/>
<comment type="similarity">
    <text evidence="2">Belongs to the glycosyl hydrolase 2 family.</text>
</comment>
<evidence type="ECO:0000256" key="3">
    <source>
        <dbReference type="ARBA" id="ARBA00012754"/>
    </source>
</evidence>
<keyword evidence="6" id="KW-0326">Glycosidase</keyword>
<evidence type="ECO:0000313" key="10">
    <source>
        <dbReference type="Proteomes" id="UP001239782"/>
    </source>
</evidence>
<evidence type="ECO:0000256" key="4">
    <source>
        <dbReference type="ARBA" id="ARBA00022729"/>
    </source>
</evidence>
<dbReference type="InterPro" id="IPR006102">
    <property type="entry name" value="Ig-like_GH2"/>
</dbReference>
<dbReference type="InterPro" id="IPR036156">
    <property type="entry name" value="Beta-gal/glucu_dom_sf"/>
</dbReference>
<dbReference type="Pfam" id="PF00703">
    <property type="entry name" value="Glyco_hydro_2"/>
    <property type="match status" value="1"/>
</dbReference>
<comment type="catalytic activity">
    <reaction evidence="1">
        <text>Hydrolysis of terminal, non-reducing beta-D-mannose residues in beta-D-mannosides.</text>
        <dbReference type="EC" id="3.2.1.25"/>
    </reaction>
</comment>
<keyword evidence="5 9" id="KW-0378">Hydrolase</keyword>
<dbReference type="Gene3D" id="2.60.40.10">
    <property type="entry name" value="Immunoglobulins"/>
    <property type="match status" value="2"/>
</dbReference>
<gene>
    <name evidence="9" type="ORF">Q9312_13230</name>
</gene>
<keyword evidence="10" id="KW-1185">Reference proteome</keyword>
<dbReference type="InterPro" id="IPR050887">
    <property type="entry name" value="Beta-mannosidase_GH2"/>
</dbReference>
<dbReference type="SUPFAM" id="SSF51445">
    <property type="entry name" value="(Trans)glycosidases"/>
    <property type="match status" value="1"/>
</dbReference>
<dbReference type="SUPFAM" id="SSF49785">
    <property type="entry name" value="Galactose-binding domain-like"/>
    <property type="match status" value="1"/>
</dbReference>
<dbReference type="EMBL" id="CP133548">
    <property type="protein sequence ID" value="WMS86182.1"/>
    <property type="molecule type" value="Genomic_DNA"/>
</dbReference>
<dbReference type="SUPFAM" id="SSF49303">
    <property type="entry name" value="beta-Galactosidase/glucuronidase domain"/>
    <property type="match status" value="2"/>
</dbReference>
<evidence type="ECO:0000259" key="7">
    <source>
        <dbReference type="Pfam" id="PF00703"/>
    </source>
</evidence>
<proteinExistence type="inferred from homology"/>
<dbReference type="GO" id="GO:0006516">
    <property type="term" value="P:glycoprotein catabolic process"/>
    <property type="evidence" value="ECO:0007669"/>
    <property type="project" value="TreeGrafter"/>
</dbReference>
<protein>
    <recommendedName>
        <fullName evidence="3">beta-mannosidase</fullName>
        <ecNumber evidence="3">3.2.1.25</ecNumber>
    </recommendedName>
</protein>
<evidence type="ECO:0000313" key="9">
    <source>
        <dbReference type="EMBL" id="WMS86182.1"/>
    </source>
</evidence>
<feature type="domain" description="Glycoside hydrolase family 2 immunoglobulin-like beta-sandwich" evidence="7">
    <location>
        <begin position="189"/>
        <end position="277"/>
    </location>
</feature>
<dbReference type="GO" id="GO:0004567">
    <property type="term" value="F:beta-mannosidase activity"/>
    <property type="evidence" value="ECO:0007669"/>
    <property type="project" value="UniProtKB-EC"/>
</dbReference>
<organism evidence="9 10">
    <name type="scientific">Pleionea litopenaei</name>
    <dbReference type="NCBI Taxonomy" id="3070815"/>
    <lineage>
        <taxon>Bacteria</taxon>
        <taxon>Pseudomonadati</taxon>
        <taxon>Pseudomonadota</taxon>
        <taxon>Gammaproteobacteria</taxon>
        <taxon>Oceanospirillales</taxon>
        <taxon>Pleioneaceae</taxon>
        <taxon>Pleionea</taxon>
    </lineage>
</organism>